<comment type="similarity">
    <text evidence="1">Belongs to the major facilitator superfamily. Phosphate:H(+) symporter (TC 2.A.1.9) family.</text>
</comment>
<comment type="caution">
    <text evidence="2">The sequence shown here is derived from an EMBL/GenBank/DDBJ whole genome shotgun (WGS) entry which is preliminary data.</text>
</comment>
<dbReference type="PANTHER" id="PTHR11654">
    <property type="entry name" value="OLIGOPEPTIDE TRANSPORTER-RELATED"/>
    <property type="match status" value="1"/>
</dbReference>
<name>A0A2U1PZZ5_ARTAN</name>
<dbReference type="OrthoDB" id="1002003at2759"/>
<dbReference type="Proteomes" id="UP000245207">
    <property type="component" value="Unassembled WGS sequence"/>
</dbReference>
<dbReference type="STRING" id="35608.A0A2U1PZZ5"/>
<protein>
    <submittedName>
        <fullName evidence="2">Major facilitator superfamily protein</fullName>
    </submittedName>
</protein>
<dbReference type="Gene3D" id="1.20.1250.20">
    <property type="entry name" value="MFS general substrate transporter like domains"/>
    <property type="match status" value="2"/>
</dbReference>
<keyword evidence="3" id="KW-1185">Reference proteome</keyword>
<dbReference type="AlphaFoldDB" id="A0A2U1PZZ5"/>
<reference evidence="2 3" key="1">
    <citation type="journal article" date="2018" name="Mol. Plant">
        <title>The genome of Artemisia annua provides insight into the evolution of Asteraceae family and artemisinin biosynthesis.</title>
        <authorList>
            <person name="Shen Q."/>
            <person name="Zhang L."/>
            <person name="Liao Z."/>
            <person name="Wang S."/>
            <person name="Yan T."/>
            <person name="Shi P."/>
            <person name="Liu M."/>
            <person name="Fu X."/>
            <person name="Pan Q."/>
            <person name="Wang Y."/>
            <person name="Lv Z."/>
            <person name="Lu X."/>
            <person name="Zhang F."/>
            <person name="Jiang W."/>
            <person name="Ma Y."/>
            <person name="Chen M."/>
            <person name="Hao X."/>
            <person name="Li L."/>
            <person name="Tang Y."/>
            <person name="Lv G."/>
            <person name="Zhou Y."/>
            <person name="Sun X."/>
            <person name="Brodelius P.E."/>
            <person name="Rose J.K.C."/>
            <person name="Tang K."/>
        </authorList>
    </citation>
    <scope>NUCLEOTIDE SEQUENCE [LARGE SCALE GENOMIC DNA]</scope>
    <source>
        <strain evidence="3">cv. Huhao1</strain>
        <tissue evidence="2">Leaf</tissue>
    </source>
</reference>
<proteinExistence type="inferred from homology"/>
<evidence type="ECO:0000313" key="2">
    <source>
        <dbReference type="EMBL" id="PWA91253.1"/>
    </source>
</evidence>
<sequence length="128" mass="14262">MPFIFENEVGEKLAIVGFRTNIISYLTQQLHMPMTQAADTFTNFSGTASLTALLVTVIVYIQDNIGWSWGLGIPSIAMALQSLAYEKTKLHIVSDPKLLYDNEELKVSISASGKLLHTKQMKNSRNIE</sequence>
<organism evidence="2 3">
    <name type="scientific">Artemisia annua</name>
    <name type="common">Sweet wormwood</name>
    <dbReference type="NCBI Taxonomy" id="35608"/>
    <lineage>
        <taxon>Eukaryota</taxon>
        <taxon>Viridiplantae</taxon>
        <taxon>Streptophyta</taxon>
        <taxon>Embryophyta</taxon>
        <taxon>Tracheophyta</taxon>
        <taxon>Spermatophyta</taxon>
        <taxon>Magnoliopsida</taxon>
        <taxon>eudicotyledons</taxon>
        <taxon>Gunneridae</taxon>
        <taxon>Pentapetalae</taxon>
        <taxon>asterids</taxon>
        <taxon>campanulids</taxon>
        <taxon>Asterales</taxon>
        <taxon>Asteraceae</taxon>
        <taxon>Asteroideae</taxon>
        <taxon>Anthemideae</taxon>
        <taxon>Artemisiinae</taxon>
        <taxon>Artemisia</taxon>
    </lineage>
</organism>
<dbReference type="InterPro" id="IPR036259">
    <property type="entry name" value="MFS_trans_sf"/>
</dbReference>
<dbReference type="EMBL" id="PKPP01000561">
    <property type="protein sequence ID" value="PWA91253.1"/>
    <property type="molecule type" value="Genomic_DNA"/>
</dbReference>
<evidence type="ECO:0000256" key="1">
    <source>
        <dbReference type="ARBA" id="ARBA00044504"/>
    </source>
</evidence>
<evidence type="ECO:0000313" key="3">
    <source>
        <dbReference type="Proteomes" id="UP000245207"/>
    </source>
</evidence>
<accession>A0A2U1PZZ5</accession>
<gene>
    <name evidence="2" type="ORF">CTI12_AA092900</name>
</gene>